<gene>
    <name evidence="12" type="primary">bchH</name>
    <name evidence="12" type="ORF">D6D85_08680</name>
</gene>
<name>A0A429GJM8_9CREN</name>
<dbReference type="EC" id="6.6.1.1" evidence="2"/>
<keyword evidence="3" id="KW-0602">Photosynthesis</keyword>
<comment type="caution">
    <text evidence="12">The sequence shown here is derived from an EMBL/GenBank/DDBJ whole genome shotgun (WGS) entry which is preliminary data.</text>
</comment>
<dbReference type="GO" id="GO:0015979">
    <property type="term" value="P:photosynthesis"/>
    <property type="evidence" value="ECO:0007669"/>
    <property type="project" value="UniProtKB-KW"/>
</dbReference>
<dbReference type="GO" id="GO:0015995">
    <property type="term" value="P:chlorophyll biosynthetic process"/>
    <property type="evidence" value="ECO:0007669"/>
    <property type="project" value="UniProtKB-KW"/>
</dbReference>
<evidence type="ECO:0000313" key="13">
    <source>
        <dbReference type="Proteomes" id="UP000277582"/>
    </source>
</evidence>
<dbReference type="Pfam" id="PF11965">
    <property type="entry name" value="DUF3479"/>
    <property type="match status" value="1"/>
</dbReference>
<dbReference type="CDD" id="cd10150">
    <property type="entry name" value="CobN_like"/>
    <property type="match status" value="1"/>
</dbReference>
<dbReference type="RefSeq" id="WP_125671604.1">
    <property type="nucleotide sequence ID" value="NZ_RCOS01000100.1"/>
</dbReference>
<evidence type="ECO:0000313" key="12">
    <source>
        <dbReference type="EMBL" id="RSN74103.1"/>
    </source>
</evidence>
<dbReference type="Pfam" id="PF02514">
    <property type="entry name" value="CobN-Mg_chel"/>
    <property type="match status" value="1"/>
</dbReference>
<dbReference type="OrthoDB" id="192131at2157"/>
<evidence type="ECO:0000256" key="4">
    <source>
        <dbReference type="ARBA" id="ARBA00022598"/>
    </source>
</evidence>
<dbReference type="PANTHER" id="PTHR44119">
    <property type="entry name" value="MAGNESIUM-CHELATASE SUBUNIT CHLH, CHLOROPLASTIC"/>
    <property type="match status" value="1"/>
</dbReference>
<dbReference type="NCBIfam" id="TIGR02025">
    <property type="entry name" value="BchH"/>
    <property type="match status" value="1"/>
</dbReference>
<dbReference type="Proteomes" id="UP000277582">
    <property type="component" value="Unassembled WGS sequence"/>
</dbReference>
<keyword evidence="4 12" id="KW-0436">Ligase</keyword>
<proteinExistence type="inferred from homology"/>
<keyword evidence="6" id="KW-0067">ATP-binding</keyword>
<dbReference type="InterPro" id="IPR011771">
    <property type="entry name" value="BchH"/>
</dbReference>
<keyword evidence="5" id="KW-0547">Nucleotide-binding</keyword>
<dbReference type="GO" id="GO:0016851">
    <property type="term" value="F:magnesium chelatase activity"/>
    <property type="evidence" value="ECO:0007669"/>
    <property type="project" value="UniProtKB-EC"/>
</dbReference>
<evidence type="ECO:0000256" key="7">
    <source>
        <dbReference type="ARBA" id="ARBA00023171"/>
    </source>
</evidence>
<feature type="domain" description="CobN/magnesium chelatase" evidence="10">
    <location>
        <begin position="164"/>
        <end position="1229"/>
    </location>
</feature>
<sequence length="1249" mass="142426">MAIHKITMVGYQFRPCLLDAVKKVNEVVGGALDFKFYNTYDIDEGLADTKKLAEDLKNSQVVLLDVRGGDRVSKIICDELSALKNTVVVFVGGSPEIINLTRLGSFSFKSFTSLREKPLLRRIFKKSRMDYGAILRMRESFEKLGSRVPIGLLRHARNYSLLLKYYDTPSMENYYAMLLLLLKEYCKVKISVDIPEPVVLPNIGIKDFKTDENFTDVEQYLQNYIFKDRPKIGILFYGGYHYDQSYPAARLLTEKIESCGFGVIPVFCSDLRYYLAIEKCFFIDGKPIIEALIDLLWFRLAGGPLGGDHSITKSVLSKLNVPILHGVHLSSKTAEEWLDSRHGIPPVEMVTTVILPELDGRNEPIVTHAVKKKTVNGASLEEYVAIEDRVDKMAQRAVKWVNLRKKGNYQKKVAIILYDYPPGEENIGKAAYLNVFESLSRLLKALKDEGYVVTDTPSGKELRDLFISKGIVNSGEWIQTSSRLEEMIRVPVERYTEWLKELPERPLRRILEEWGPPPGEINVYDNSLLIPGLIFGNIFVGLQPPRGMHEDPSKIYHDKDLPPHHQYVAFYKWILKEFGADAIIHLGTHGTLEFLPGKEAGLSSECFPDILIANIPNIYVYHAVNSSESSIAKRRSYAVIINHASPPVMISDLHGDLQEIERLVTEYFDAQQYGQEEASKIAEKILNKASKYGLGSSVEEIYDRIQEYKRSLIPKGLHVLGDKLSLEDTVQYLAFLARYDRGEIPSLHRLILESEGLNYNEVLERPHIRDSSGRTYAEILSRTEETVKDIIREYIVKGSVPKLRAPENEVRKSLEFLKNIYGNIMQSDEIGAILRALDGKFIEPGPGGDFIRTPEVYPTGRNTYQLDPTNLPTEIAMERGKRIADEYLTSFYRKHGRYPKTVSVVLWAFETMKTGGETLAVIFHLLGVKPVWKSIYVREIEVIPLSELKRPRIDVVVTICGIFRDTFYNIVELLDKAFRVVAELDEPDDMNFVRANIKKMSSKYGESAKFRIFGPPEGQYATSLTALIESSQWRSEAELVNAYLESMKFAYGERARCVESRELMSSLISNVELVTQIRDTVDYEITDLDHYYEFLGGLTKTVESRSGQHPMVLVADTTKEIVKVEDAREAVKRGIVTRTVNPKWLDSMIDHGYNGVTKIADRVEYMIGLSATLGGIEDWMWESVAENIVFNAERAEKMKDINIWAFRKIIKRLLEASKRGYWKANEETIKKLEDEYLKTEEILEEETVE</sequence>
<keyword evidence="13" id="KW-1185">Reference proteome</keyword>
<keyword evidence="7" id="KW-0149">Chlorophyll biosynthesis</keyword>
<evidence type="ECO:0000256" key="6">
    <source>
        <dbReference type="ARBA" id="ARBA00022840"/>
    </source>
</evidence>
<evidence type="ECO:0000259" key="11">
    <source>
        <dbReference type="Pfam" id="PF11965"/>
    </source>
</evidence>
<evidence type="ECO:0000256" key="3">
    <source>
        <dbReference type="ARBA" id="ARBA00022531"/>
    </source>
</evidence>
<evidence type="ECO:0000256" key="9">
    <source>
        <dbReference type="ARBA" id="ARBA00048693"/>
    </source>
</evidence>
<dbReference type="PANTHER" id="PTHR44119:SF1">
    <property type="entry name" value="MAGNESIUM-CHELATASE SUBUNIT CHLH, CHLOROPLASTIC"/>
    <property type="match status" value="1"/>
</dbReference>
<comment type="similarity">
    <text evidence="1">Belongs to the Mg-chelatase subunit H family.</text>
</comment>
<evidence type="ECO:0000256" key="8">
    <source>
        <dbReference type="ARBA" id="ARBA00023444"/>
    </source>
</evidence>
<evidence type="ECO:0000259" key="10">
    <source>
        <dbReference type="Pfam" id="PF02514"/>
    </source>
</evidence>
<dbReference type="GO" id="GO:0005524">
    <property type="term" value="F:ATP binding"/>
    <property type="evidence" value="ECO:0007669"/>
    <property type="project" value="UniProtKB-KW"/>
</dbReference>
<dbReference type="AlphaFoldDB" id="A0A429GJM8"/>
<dbReference type="InterPro" id="IPR022571">
    <property type="entry name" value="Mg_chelatase_H_N"/>
</dbReference>
<reference evidence="12 13" key="1">
    <citation type="submission" date="2018-10" db="EMBL/GenBank/DDBJ databases">
        <title>Co-occurring genomic capacity for anaerobic methane metabolism and dissimilatory sulfite reduction discovered in the Korarchaeota.</title>
        <authorList>
            <person name="Mckay L.J."/>
            <person name="Dlakic M."/>
            <person name="Fields M.W."/>
            <person name="Delmont T.O."/>
            <person name="Eren A.M."/>
            <person name="Jay Z.J."/>
            <person name="Klingelsmith K.B."/>
            <person name="Rusch D.B."/>
            <person name="Inskeep W.P."/>
        </authorList>
    </citation>
    <scope>NUCLEOTIDE SEQUENCE [LARGE SCALE GENOMIC DNA]</scope>
    <source>
        <strain evidence="12 13">MDKW</strain>
    </source>
</reference>
<comment type="catalytic activity">
    <reaction evidence="9">
        <text>protoporphyrin IX + Mg(2+) + ATP + H2O = Mg-protoporphyrin IX + ADP + phosphate + 3 H(+)</text>
        <dbReference type="Rhea" id="RHEA:13961"/>
        <dbReference type="ChEBI" id="CHEBI:15377"/>
        <dbReference type="ChEBI" id="CHEBI:15378"/>
        <dbReference type="ChEBI" id="CHEBI:18420"/>
        <dbReference type="ChEBI" id="CHEBI:30616"/>
        <dbReference type="ChEBI" id="CHEBI:43474"/>
        <dbReference type="ChEBI" id="CHEBI:57306"/>
        <dbReference type="ChEBI" id="CHEBI:60492"/>
        <dbReference type="ChEBI" id="CHEBI:456216"/>
        <dbReference type="EC" id="6.6.1.1"/>
    </reaction>
</comment>
<dbReference type="EMBL" id="RCOS01000100">
    <property type="protein sequence ID" value="RSN74103.1"/>
    <property type="molecule type" value="Genomic_DNA"/>
</dbReference>
<evidence type="ECO:0000256" key="1">
    <source>
        <dbReference type="ARBA" id="ARBA00010851"/>
    </source>
</evidence>
<evidence type="ECO:0000256" key="5">
    <source>
        <dbReference type="ARBA" id="ARBA00022741"/>
    </source>
</evidence>
<accession>A0A429GJM8</accession>
<evidence type="ECO:0000256" key="2">
    <source>
        <dbReference type="ARBA" id="ARBA00012825"/>
    </source>
</evidence>
<organism evidence="12 13">
    <name type="scientific">Candidatus Methanodesulfokora washburnensis</name>
    <dbReference type="NCBI Taxonomy" id="2478471"/>
    <lineage>
        <taxon>Archaea</taxon>
        <taxon>Thermoproteota</taxon>
        <taxon>Candidatus Korarchaeia</taxon>
        <taxon>Candidatus Korarchaeia incertae sedis</taxon>
        <taxon>Candidatus Methanodesulfokora</taxon>
    </lineage>
</organism>
<comment type="pathway">
    <text evidence="8">Porphyrin-containing compound metabolism.</text>
</comment>
<dbReference type="InterPro" id="IPR003672">
    <property type="entry name" value="CobN/Mg_chltase"/>
</dbReference>
<protein>
    <recommendedName>
        <fullName evidence="2">magnesium chelatase</fullName>
        <ecNumber evidence="2">6.6.1.1</ecNumber>
    </recommendedName>
</protein>
<feature type="domain" description="Magnesium chelatase subunit H N-terminal" evidence="11">
    <location>
        <begin position="15"/>
        <end position="129"/>
    </location>
</feature>